<accession>A0A3P1S510</accession>
<gene>
    <name evidence="1" type="ORF">EII39_05905</name>
</gene>
<proteinExistence type="predicted"/>
<dbReference type="Proteomes" id="UP000277597">
    <property type="component" value="Unassembled WGS sequence"/>
</dbReference>
<organism evidence="1 2">
    <name type="scientific">Streptococcus sanguinis</name>
    <dbReference type="NCBI Taxonomy" id="1305"/>
    <lineage>
        <taxon>Bacteria</taxon>
        <taxon>Bacillati</taxon>
        <taxon>Bacillota</taxon>
        <taxon>Bacilli</taxon>
        <taxon>Lactobacillales</taxon>
        <taxon>Streptococcaceae</taxon>
        <taxon>Streptococcus</taxon>
    </lineage>
</organism>
<dbReference type="AlphaFoldDB" id="A0A3P1S510"/>
<name>A0A3P1S510_STRSA</name>
<dbReference type="RefSeq" id="WP_124765234.1">
    <property type="nucleotide sequence ID" value="NZ_JAKUVB010000001.1"/>
</dbReference>
<sequence length="102" mass="11176">MFISEIASAPVKSYFSPSKTSDLAEIRKAIEKQIITNVLAPLLLAQKSSLQSNYDTLFTDVAKTVQESVKVAADQIDSSMKGQFSKKVVSVIDNSSTKFEEI</sequence>
<evidence type="ECO:0000313" key="1">
    <source>
        <dbReference type="EMBL" id="RRC92269.1"/>
    </source>
</evidence>
<dbReference type="EMBL" id="RQZI01000005">
    <property type="protein sequence ID" value="RRC92269.1"/>
    <property type="molecule type" value="Genomic_DNA"/>
</dbReference>
<evidence type="ECO:0000313" key="2">
    <source>
        <dbReference type="Proteomes" id="UP000277597"/>
    </source>
</evidence>
<comment type="caution">
    <text evidence="1">The sequence shown here is derived from an EMBL/GenBank/DDBJ whole genome shotgun (WGS) entry which is preliminary data.</text>
</comment>
<protein>
    <submittedName>
        <fullName evidence="1">Uncharacterized protein</fullName>
    </submittedName>
</protein>
<reference evidence="1 2" key="1">
    <citation type="submission" date="2018-11" db="EMBL/GenBank/DDBJ databases">
        <title>Genomes From Bacteria Associated with the Canine Oral Cavity: a Test Case for Automated Genome-Based Taxonomic Assignment.</title>
        <authorList>
            <person name="Coil D.A."/>
            <person name="Jospin G."/>
            <person name="Darling A.E."/>
            <person name="Wallis C."/>
            <person name="Davis I.J."/>
            <person name="Harris S."/>
            <person name="Eisen J.A."/>
            <person name="Holcombe L.J."/>
            <person name="O'Flynn C."/>
        </authorList>
    </citation>
    <scope>NUCLEOTIDE SEQUENCE [LARGE SCALE GENOMIC DNA]</scope>
    <source>
        <strain evidence="1 2">OH953</strain>
    </source>
</reference>